<dbReference type="PANTHER" id="PTHR12903">
    <property type="entry name" value="MITOCHONDRIAL RIBOSOMAL PROTEIN L24"/>
    <property type="match status" value="1"/>
</dbReference>
<dbReference type="GO" id="GO:0003735">
    <property type="term" value="F:structural constituent of ribosome"/>
    <property type="evidence" value="ECO:0007669"/>
    <property type="project" value="InterPro"/>
</dbReference>
<dbReference type="OrthoDB" id="9807419at2"/>
<feature type="domain" description="KOW" evidence="7">
    <location>
        <begin position="4"/>
        <end position="31"/>
    </location>
</feature>
<sequence length="104" mass="11839">MSAKIRFNDLVIVLTGKDKGKTGVVKKIYRNNNMVVVSGINIIKKHQKSVPEKKQAGGIILQEAPIHISNLSIFNKKLNKADKVEFFWTSGKKIRRYKSNHESF</sequence>
<name>A0A451D785_9GAMM</name>
<keyword evidence="2 5" id="KW-0689">Ribosomal protein</keyword>
<dbReference type="EMBL" id="LR217710">
    <property type="protein sequence ID" value="VFP81615.1"/>
    <property type="molecule type" value="Genomic_DNA"/>
</dbReference>
<dbReference type="Pfam" id="PF17136">
    <property type="entry name" value="ribosomal_L24"/>
    <property type="match status" value="1"/>
</dbReference>
<evidence type="ECO:0000259" key="7">
    <source>
        <dbReference type="SMART" id="SM00739"/>
    </source>
</evidence>
<keyword evidence="3 5" id="KW-0687">Ribonucleoprotein</keyword>
<dbReference type="Pfam" id="PF00467">
    <property type="entry name" value="KOW"/>
    <property type="match status" value="1"/>
</dbReference>
<evidence type="ECO:0000313" key="9">
    <source>
        <dbReference type="Proteomes" id="UP000294344"/>
    </source>
</evidence>
<comment type="function">
    <text evidence="5">One of the proteins that surrounds the polypeptide exit tunnel on the outside of the subunit.</text>
</comment>
<dbReference type="Proteomes" id="UP000294344">
    <property type="component" value="Chromosome"/>
</dbReference>
<evidence type="ECO:0000256" key="3">
    <source>
        <dbReference type="ARBA" id="ARBA00023274"/>
    </source>
</evidence>
<dbReference type="InterPro" id="IPR041988">
    <property type="entry name" value="Ribosomal_uL24_KOW"/>
</dbReference>
<dbReference type="InterPro" id="IPR008991">
    <property type="entry name" value="Translation_prot_SH3-like_sf"/>
</dbReference>
<comment type="similarity">
    <text evidence="1 5 6">Belongs to the universal ribosomal protein uL24 family.</text>
</comment>
<comment type="subunit">
    <text evidence="5">Part of the 50S ribosomal subunit.</text>
</comment>
<evidence type="ECO:0000256" key="6">
    <source>
        <dbReference type="RuleBase" id="RU003477"/>
    </source>
</evidence>
<protein>
    <recommendedName>
        <fullName evidence="4 5">Large ribosomal subunit protein uL24</fullName>
    </recommendedName>
</protein>
<dbReference type="PROSITE" id="PS01108">
    <property type="entry name" value="RIBOSOMAL_L24"/>
    <property type="match status" value="1"/>
</dbReference>
<proteinExistence type="inferred from homology"/>
<evidence type="ECO:0000256" key="5">
    <source>
        <dbReference type="HAMAP-Rule" id="MF_01326"/>
    </source>
</evidence>
<dbReference type="SMART" id="SM00739">
    <property type="entry name" value="KOW"/>
    <property type="match status" value="1"/>
</dbReference>
<dbReference type="GO" id="GO:0006412">
    <property type="term" value="P:translation"/>
    <property type="evidence" value="ECO:0007669"/>
    <property type="project" value="UniProtKB-UniRule"/>
</dbReference>
<evidence type="ECO:0000256" key="1">
    <source>
        <dbReference type="ARBA" id="ARBA00010618"/>
    </source>
</evidence>
<keyword evidence="5" id="KW-0694">RNA-binding</keyword>
<evidence type="ECO:0000313" key="8">
    <source>
        <dbReference type="EMBL" id="VFP81615.1"/>
    </source>
</evidence>
<dbReference type="GO" id="GO:0005840">
    <property type="term" value="C:ribosome"/>
    <property type="evidence" value="ECO:0007669"/>
    <property type="project" value="UniProtKB-KW"/>
</dbReference>
<dbReference type="SUPFAM" id="SSF50104">
    <property type="entry name" value="Translation proteins SH3-like domain"/>
    <property type="match status" value="1"/>
</dbReference>
<dbReference type="GO" id="GO:0005829">
    <property type="term" value="C:cytosol"/>
    <property type="evidence" value="ECO:0007669"/>
    <property type="project" value="UniProtKB-ARBA"/>
</dbReference>
<dbReference type="InterPro" id="IPR057264">
    <property type="entry name" value="Ribosomal_uL24_C"/>
</dbReference>
<dbReference type="InterPro" id="IPR014722">
    <property type="entry name" value="Rib_uL2_dom2"/>
</dbReference>
<keyword evidence="5" id="KW-0699">rRNA-binding</keyword>
<reference evidence="8 9" key="1">
    <citation type="submission" date="2019-02" db="EMBL/GenBank/DDBJ databases">
        <authorList>
            <person name="Manzano-Marin A."/>
            <person name="Manzano-Marin A."/>
        </authorList>
    </citation>
    <scope>NUCLEOTIDE SEQUENCE [LARGE SCALE GENOMIC DNA]</scope>
    <source>
        <strain evidence="8 9">BuCicurvipes</strain>
    </source>
</reference>
<comment type="function">
    <text evidence="5">One of two assembly initiator proteins, it binds directly to the 5'-end of the 23S rRNA, where it nucleates assembly of the 50S subunit.</text>
</comment>
<dbReference type="InterPro" id="IPR005825">
    <property type="entry name" value="Ribosomal_uL24_CS"/>
</dbReference>
<evidence type="ECO:0000256" key="2">
    <source>
        <dbReference type="ARBA" id="ARBA00022980"/>
    </source>
</evidence>
<accession>A0A451D785</accession>
<dbReference type="HAMAP" id="MF_01326_B">
    <property type="entry name" value="Ribosomal_uL24_B"/>
    <property type="match status" value="1"/>
</dbReference>
<dbReference type="GO" id="GO:1990904">
    <property type="term" value="C:ribonucleoprotein complex"/>
    <property type="evidence" value="ECO:0007669"/>
    <property type="project" value="UniProtKB-KW"/>
</dbReference>
<dbReference type="Gene3D" id="2.30.30.30">
    <property type="match status" value="1"/>
</dbReference>
<dbReference type="CDD" id="cd06089">
    <property type="entry name" value="KOW_RPL26"/>
    <property type="match status" value="1"/>
</dbReference>
<dbReference type="AlphaFoldDB" id="A0A451D785"/>
<dbReference type="RefSeq" id="WP_154029372.1">
    <property type="nucleotide sequence ID" value="NZ_LR217710.1"/>
</dbReference>
<organism evidence="8 9">
    <name type="scientific">Buchnera aphidicola</name>
    <name type="common">Cinara curvipes</name>
    <dbReference type="NCBI Taxonomy" id="2518975"/>
    <lineage>
        <taxon>Bacteria</taxon>
        <taxon>Pseudomonadati</taxon>
        <taxon>Pseudomonadota</taxon>
        <taxon>Gammaproteobacteria</taxon>
        <taxon>Enterobacterales</taxon>
        <taxon>Erwiniaceae</taxon>
        <taxon>Buchnera</taxon>
    </lineage>
</organism>
<dbReference type="NCBIfam" id="TIGR01079">
    <property type="entry name" value="rplX_bact"/>
    <property type="match status" value="1"/>
</dbReference>
<dbReference type="GO" id="GO:0019843">
    <property type="term" value="F:rRNA binding"/>
    <property type="evidence" value="ECO:0007669"/>
    <property type="project" value="UniProtKB-UniRule"/>
</dbReference>
<dbReference type="InterPro" id="IPR005824">
    <property type="entry name" value="KOW"/>
</dbReference>
<gene>
    <name evidence="5 8" type="primary">rplX</name>
    <name evidence="8" type="ORF">BUCICURV3402_340</name>
</gene>
<dbReference type="InterPro" id="IPR003256">
    <property type="entry name" value="Ribosomal_uL24"/>
</dbReference>
<evidence type="ECO:0000256" key="4">
    <source>
        <dbReference type="ARBA" id="ARBA00035206"/>
    </source>
</evidence>